<accession>A0A7X2Z8C5</accession>
<keyword evidence="1" id="KW-0472">Membrane</keyword>
<keyword evidence="1" id="KW-1133">Transmembrane helix</keyword>
<evidence type="ECO:0000313" key="3">
    <source>
        <dbReference type="EMBL" id="MUG70214.1"/>
    </source>
</evidence>
<gene>
    <name evidence="3" type="ORF">GNP93_05925</name>
</gene>
<dbReference type="Pfam" id="PF14258">
    <property type="entry name" value="DUF4350"/>
    <property type="match status" value="1"/>
</dbReference>
<dbReference type="AlphaFoldDB" id="A0A7X2Z8C5"/>
<reference evidence="3 4" key="1">
    <citation type="submission" date="2019-11" db="EMBL/GenBank/DDBJ databases">
        <title>Draft genome sequences of five Paenibacillus species of dairy origin.</title>
        <authorList>
            <person name="Olajide A.M."/>
            <person name="Chen S."/>
            <person name="Lapointe G."/>
        </authorList>
    </citation>
    <scope>NUCLEOTIDE SEQUENCE [LARGE SCALE GENOMIC DNA]</scope>
    <source>
        <strain evidence="3 4">2CS3</strain>
    </source>
</reference>
<evidence type="ECO:0000259" key="2">
    <source>
        <dbReference type="Pfam" id="PF14258"/>
    </source>
</evidence>
<feature type="domain" description="DUF4350" evidence="2">
    <location>
        <begin position="40"/>
        <end position="208"/>
    </location>
</feature>
<evidence type="ECO:0000256" key="1">
    <source>
        <dbReference type="SAM" id="Phobius"/>
    </source>
</evidence>
<organism evidence="3 4">
    <name type="scientific">Paenibacillus validus</name>
    <dbReference type="NCBI Taxonomy" id="44253"/>
    <lineage>
        <taxon>Bacteria</taxon>
        <taxon>Bacillati</taxon>
        <taxon>Bacillota</taxon>
        <taxon>Bacilli</taxon>
        <taxon>Bacillales</taxon>
        <taxon>Paenibacillaceae</taxon>
        <taxon>Paenibacillus</taxon>
    </lineage>
</organism>
<protein>
    <submittedName>
        <fullName evidence="3">DUF4350 domain-containing protein</fullName>
    </submittedName>
</protein>
<keyword evidence="1" id="KW-0812">Transmembrane</keyword>
<dbReference type="EMBL" id="WNZX01000003">
    <property type="protein sequence ID" value="MUG70214.1"/>
    <property type="molecule type" value="Genomic_DNA"/>
</dbReference>
<feature type="transmembrane region" description="Helical" evidence="1">
    <location>
        <begin position="7"/>
        <end position="26"/>
    </location>
</feature>
<sequence>MLKRNKTPIALVLSVAAFLGIGWLLVRPDLPDLPAYVSVSADRDGTKALYTLLEEKNVPVKRWQKPWRFLPKASGQTLVLLQPYSLTEREREEIAGWVERGNELLVFDSSPEGWTTFPAAALDEPDPGVVPVTDLRRPAETGFTGSVASAYRLDASSGMEPVLRDARGVIGGHLAVGEGSLSLFVVPEWTMNEHVLEHSHFELLWPYLNRPSGALWVDEYHHGLQDKPGLLAVYPDWLLAVLLQLLLAVLLWLWRKAVRFGPAFTPRAWTVRRGDETLLAAAGWYERGSLTREALAHQERYVRSRLRARFGVRTDASDAQVLAAAKRHWDKAAVDRLAALLACWRAAEEAVSYTPKQLEMDSRKADEVIRNLEKE</sequence>
<name>A0A7X2Z8C5_9BACL</name>
<dbReference type="RefSeq" id="WP_155614235.1">
    <property type="nucleotide sequence ID" value="NZ_WNZX01000003.1"/>
</dbReference>
<feature type="transmembrane region" description="Helical" evidence="1">
    <location>
        <begin position="237"/>
        <end position="254"/>
    </location>
</feature>
<proteinExistence type="predicted"/>
<evidence type="ECO:0000313" key="4">
    <source>
        <dbReference type="Proteomes" id="UP000450917"/>
    </source>
</evidence>
<keyword evidence="4" id="KW-1185">Reference proteome</keyword>
<comment type="caution">
    <text evidence="3">The sequence shown here is derived from an EMBL/GenBank/DDBJ whole genome shotgun (WGS) entry which is preliminary data.</text>
</comment>
<dbReference type="Proteomes" id="UP000450917">
    <property type="component" value="Unassembled WGS sequence"/>
</dbReference>
<dbReference type="InterPro" id="IPR025646">
    <property type="entry name" value="DUF4350"/>
</dbReference>